<feature type="domain" description="C2H2-type" evidence="10">
    <location>
        <begin position="137"/>
        <end position="164"/>
    </location>
</feature>
<evidence type="ECO:0000313" key="11">
    <source>
        <dbReference type="EMBL" id="KAJ6640192.1"/>
    </source>
</evidence>
<dbReference type="PROSITE" id="PS50157">
    <property type="entry name" value="ZINC_FINGER_C2H2_2"/>
    <property type="match status" value="13"/>
</dbReference>
<feature type="region of interest" description="Disordered" evidence="9">
    <location>
        <begin position="44"/>
        <end position="65"/>
    </location>
</feature>
<comment type="caution">
    <text evidence="11">The sequence shown here is derived from an EMBL/GenBank/DDBJ whole genome shotgun (WGS) entry which is preliminary data.</text>
</comment>
<keyword evidence="3" id="KW-0677">Repeat</keyword>
<feature type="domain" description="C2H2-type" evidence="10">
    <location>
        <begin position="166"/>
        <end position="189"/>
    </location>
</feature>
<dbReference type="GO" id="GO:0001228">
    <property type="term" value="F:DNA-binding transcription activator activity, RNA polymerase II-specific"/>
    <property type="evidence" value="ECO:0007669"/>
    <property type="project" value="TreeGrafter"/>
</dbReference>
<evidence type="ECO:0000256" key="6">
    <source>
        <dbReference type="ARBA" id="ARBA00023125"/>
    </source>
</evidence>
<dbReference type="InterPro" id="IPR013087">
    <property type="entry name" value="Znf_C2H2_type"/>
</dbReference>
<feature type="domain" description="C2H2-type" evidence="10">
    <location>
        <begin position="541"/>
        <end position="568"/>
    </location>
</feature>
<evidence type="ECO:0000256" key="7">
    <source>
        <dbReference type="ARBA" id="ARBA00023242"/>
    </source>
</evidence>
<evidence type="ECO:0000256" key="2">
    <source>
        <dbReference type="ARBA" id="ARBA00022723"/>
    </source>
</evidence>
<feature type="domain" description="C2H2-type" evidence="10">
    <location>
        <begin position="457"/>
        <end position="485"/>
    </location>
</feature>
<evidence type="ECO:0000256" key="8">
    <source>
        <dbReference type="PROSITE-ProRule" id="PRU00042"/>
    </source>
</evidence>
<evidence type="ECO:0000313" key="12">
    <source>
        <dbReference type="Proteomes" id="UP001151699"/>
    </source>
</evidence>
<organism evidence="11 12">
    <name type="scientific">Pseudolycoriella hygida</name>
    <dbReference type="NCBI Taxonomy" id="35572"/>
    <lineage>
        <taxon>Eukaryota</taxon>
        <taxon>Metazoa</taxon>
        <taxon>Ecdysozoa</taxon>
        <taxon>Arthropoda</taxon>
        <taxon>Hexapoda</taxon>
        <taxon>Insecta</taxon>
        <taxon>Pterygota</taxon>
        <taxon>Neoptera</taxon>
        <taxon>Endopterygota</taxon>
        <taxon>Diptera</taxon>
        <taxon>Nematocera</taxon>
        <taxon>Sciaroidea</taxon>
        <taxon>Sciaridae</taxon>
        <taxon>Pseudolycoriella</taxon>
    </lineage>
</organism>
<keyword evidence="5" id="KW-0862">Zinc</keyword>
<sequence length="679" mass="78077">MTNEVDVKSCLYGVYFVLFINREYKMKVEFISVGQIQGTQCESLNPAVNSQPQKKNIQPKTSGGRKQKLASKAKQLFNCPLCKSSFSTKKSYNIHKKSHSNDGTYNCATCQQSFDDIDKLSTHMRRHDGKADESEKYQCNICQTRFNDLNDLKSHVGLHFDLETRYKCSICENSFFNIDHQLKHTKIVHGDALNVTFNCYICGGLLHSIDEFVEHDLQHKNESLKCSECSETFSSLASLNLHKKSHSIPRTQSYVCQKCNLRFSRSEDLHNHVRVHDGKSIYCCALCERMFAHSKNFTNHIHKIHKSCFTADELHLIDFVIEAEVASQMDQYKLRKVLQDENSPVDGDVFNLNVRQLVTKHMTRDTPSLPSSFIEPPIGIPKNVTRRLTELFRKYKCPLCDLTFVKAKTLEIHCKRNHFGKYTLDELKSIQRTADRNTSQSFPRAILNGRLTIAQKHECFACSMMYESREELIDHLKKDHNGDLPYKCAECSNSFQTSNALADHVLNHPDKRHECKFCGLTFMNLYSLGKHTKRHEGPNAETCSICNIPYNEKKDLVKHMRIHADGKPHKCLYCDKRFAQSCDRQKHMRIHTGCSTGNTTTKTTALGEKLLFDQFSKRKQIVNVLMFVKFVEKHSLTLRALKNTISSIPANERFNAPPAVKVFNIPATWLFTIAHIREN</sequence>
<dbReference type="GO" id="GO:0008270">
    <property type="term" value="F:zinc ion binding"/>
    <property type="evidence" value="ECO:0007669"/>
    <property type="project" value="UniProtKB-KW"/>
</dbReference>
<evidence type="ECO:0000259" key="10">
    <source>
        <dbReference type="PROSITE" id="PS50157"/>
    </source>
</evidence>
<dbReference type="GO" id="GO:0000978">
    <property type="term" value="F:RNA polymerase II cis-regulatory region sequence-specific DNA binding"/>
    <property type="evidence" value="ECO:0007669"/>
    <property type="project" value="TreeGrafter"/>
</dbReference>
<dbReference type="FunFam" id="3.30.160.60:FF:000038">
    <property type="entry name" value="Zinc finger protein 624"/>
    <property type="match status" value="1"/>
</dbReference>
<proteinExistence type="predicted"/>
<feature type="domain" description="C2H2-type" evidence="10">
    <location>
        <begin position="224"/>
        <end position="251"/>
    </location>
</feature>
<dbReference type="OrthoDB" id="8117402at2759"/>
<keyword evidence="12" id="KW-1185">Reference proteome</keyword>
<keyword evidence="4 8" id="KW-0863">Zinc-finger</keyword>
<feature type="domain" description="C2H2-type" evidence="10">
    <location>
        <begin position="77"/>
        <end position="104"/>
    </location>
</feature>
<dbReference type="SMART" id="SM00355">
    <property type="entry name" value="ZnF_C2H2"/>
    <property type="match status" value="14"/>
</dbReference>
<dbReference type="EMBL" id="WJQU01000003">
    <property type="protein sequence ID" value="KAJ6640192.1"/>
    <property type="molecule type" value="Genomic_DNA"/>
</dbReference>
<keyword evidence="6" id="KW-0238">DNA-binding</keyword>
<feature type="domain" description="C2H2-type" evidence="10">
    <location>
        <begin position="105"/>
        <end position="132"/>
    </location>
</feature>
<dbReference type="GO" id="GO:0005634">
    <property type="term" value="C:nucleus"/>
    <property type="evidence" value="ECO:0007669"/>
    <property type="project" value="UniProtKB-SubCell"/>
</dbReference>
<accession>A0A9Q0MYC8</accession>
<dbReference type="AlphaFoldDB" id="A0A9Q0MYC8"/>
<feature type="domain" description="C2H2-type" evidence="10">
    <location>
        <begin position="395"/>
        <end position="423"/>
    </location>
</feature>
<keyword evidence="7" id="KW-0539">Nucleus</keyword>
<feature type="domain" description="C2H2-type" evidence="10">
    <location>
        <begin position="569"/>
        <end position="596"/>
    </location>
</feature>
<dbReference type="Proteomes" id="UP001151699">
    <property type="component" value="Chromosome X"/>
</dbReference>
<feature type="domain" description="C2H2-type" evidence="10">
    <location>
        <begin position="513"/>
        <end position="540"/>
    </location>
</feature>
<dbReference type="PANTHER" id="PTHR24376:SF243">
    <property type="entry name" value="C2H2-TYPE DOMAIN-CONTAINING PROTEIN"/>
    <property type="match status" value="1"/>
</dbReference>
<evidence type="ECO:0000256" key="5">
    <source>
        <dbReference type="ARBA" id="ARBA00022833"/>
    </source>
</evidence>
<dbReference type="SUPFAM" id="SSF57667">
    <property type="entry name" value="beta-beta-alpha zinc fingers"/>
    <property type="match status" value="5"/>
</dbReference>
<evidence type="ECO:0000256" key="9">
    <source>
        <dbReference type="SAM" id="MobiDB-lite"/>
    </source>
</evidence>
<protein>
    <submittedName>
        <fullName evidence="11">Zinc finger protein</fullName>
    </submittedName>
</protein>
<keyword evidence="2" id="KW-0479">Metal-binding</keyword>
<evidence type="ECO:0000256" key="4">
    <source>
        <dbReference type="ARBA" id="ARBA00022771"/>
    </source>
</evidence>
<evidence type="ECO:0000256" key="3">
    <source>
        <dbReference type="ARBA" id="ARBA00022737"/>
    </source>
</evidence>
<feature type="domain" description="C2H2-type" evidence="10">
    <location>
        <begin position="486"/>
        <end position="513"/>
    </location>
</feature>
<gene>
    <name evidence="11" type="primary">ZNF271_1</name>
    <name evidence="11" type="ORF">Bhyg_12941</name>
</gene>
<name>A0A9Q0MYC8_9DIPT</name>
<feature type="non-terminal residue" evidence="11">
    <location>
        <position position="679"/>
    </location>
</feature>
<dbReference type="Pfam" id="PF00096">
    <property type="entry name" value="zf-C2H2"/>
    <property type="match status" value="4"/>
</dbReference>
<reference evidence="11" key="1">
    <citation type="submission" date="2022-07" db="EMBL/GenBank/DDBJ databases">
        <authorList>
            <person name="Trinca V."/>
            <person name="Uliana J.V.C."/>
            <person name="Torres T.T."/>
            <person name="Ward R.J."/>
            <person name="Monesi N."/>
        </authorList>
    </citation>
    <scope>NUCLEOTIDE SEQUENCE</scope>
    <source>
        <strain evidence="11">HSMRA1968</strain>
        <tissue evidence="11">Whole embryos</tissue>
    </source>
</reference>
<feature type="compositionally biased region" description="Polar residues" evidence="9">
    <location>
        <begin position="44"/>
        <end position="61"/>
    </location>
</feature>
<dbReference type="InterPro" id="IPR036236">
    <property type="entry name" value="Znf_C2H2_sf"/>
</dbReference>
<dbReference type="PANTHER" id="PTHR24376">
    <property type="entry name" value="ZINC FINGER PROTEIN"/>
    <property type="match status" value="1"/>
</dbReference>
<feature type="domain" description="C2H2-type" evidence="10">
    <location>
        <begin position="254"/>
        <end position="281"/>
    </location>
</feature>
<feature type="domain" description="C2H2-type" evidence="10">
    <location>
        <begin position="282"/>
        <end position="305"/>
    </location>
</feature>
<dbReference type="PROSITE" id="PS00028">
    <property type="entry name" value="ZINC_FINGER_C2H2_1"/>
    <property type="match status" value="13"/>
</dbReference>
<dbReference type="Pfam" id="PF13912">
    <property type="entry name" value="zf-C2H2_6"/>
    <property type="match status" value="4"/>
</dbReference>
<evidence type="ECO:0000256" key="1">
    <source>
        <dbReference type="ARBA" id="ARBA00004123"/>
    </source>
</evidence>
<dbReference type="Gene3D" id="3.30.160.60">
    <property type="entry name" value="Classic Zinc Finger"/>
    <property type="match status" value="8"/>
</dbReference>
<comment type="subcellular location">
    <subcellularLocation>
        <location evidence="1">Nucleus</location>
    </subcellularLocation>
</comment>